<comment type="caution">
    <text evidence="1">The sequence shown here is derived from an EMBL/GenBank/DDBJ whole genome shotgun (WGS) entry which is preliminary data.</text>
</comment>
<feature type="non-terminal residue" evidence="1">
    <location>
        <position position="57"/>
    </location>
</feature>
<dbReference type="EMBL" id="CAUOFW020009835">
    <property type="protein sequence ID" value="CAK9187118.1"/>
    <property type="molecule type" value="Genomic_DNA"/>
</dbReference>
<dbReference type="AlphaFoldDB" id="A0ABC8V1A2"/>
<keyword evidence="2" id="KW-1185">Reference proteome</keyword>
<dbReference type="Proteomes" id="UP001642360">
    <property type="component" value="Unassembled WGS sequence"/>
</dbReference>
<accession>A0ABC8V1A2</accession>
<organism evidence="1 2">
    <name type="scientific">Ilex paraguariensis</name>
    <name type="common">yerba mate</name>
    <dbReference type="NCBI Taxonomy" id="185542"/>
    <lineage>
        <taxon>Eukaryota</taxon>
        <taxon>Viridiplantae</taxon>
        <taxon>Streptophyta</taxon>
        <taxon>Embryophyta</taxon>
        <taxon>Tracheophyta</taxon>
        <taxon>Spermatophyta</taxon>
        <taxon>Magnoliopsida</taxon>
        <taxon>eudicotyledons</taxon>
        <taxon>Gunneridae</taxon>
        <taxon>Pentapetalae</taxon>
        <taxon>asterids</taxon>
        <taxon>campanulids</taxon>
        <taxon>Aquifoliales</taxon>
        <taxon>Aquifoliaceae</taxon>
        <taxon>Ilex</taxon>
    </lineage>
</organism>
<sequence length="57" mass="6198">MEIPRAENSHVNSLARLASSFHGDLPQMIPVELLLAPSIKDETLPSEKVEASSKGKQ</sequence>
<evidence type="ECO:0000313" key="2">
    <source>
        <dbReference type="Proteomes" id="UP001642360"/>
    </source>
</evidence>
<gene>
    <name evidence="1" type="ORF">ILEXP_LOCUS57627</name>
</gene>
<evidence type="ECO:0000313" key="1">
    <source>
        <dbReference type="EMBL" id="CAK9187118.1"/>
    </source>
</evidence>
<reference evidence="1 2" key="1">
    <citation type="submission" date="2024-02" db="EMBL/GenBank/DDBJ databases">
        <authorList>
            <person name="Vignale AGUSTIN F."/>
            <person name="Sosa J E."/>
            <person name="Modenutti C."/>
        </authorList>
    </citation>
    <scope>NUCLEOTIDE SEQUENCE [LARGE SCALE GENOMIC DNA]</scope>
</reference>
<name>A0ABC8V1A2_9AQUA</name>
<proteinExistence type="predicted"/>
<protein>
    <submittedName>
        <fullName evidence="1">Uncharacterized protein</fullName>
    </submittedName>
</protein>